<reference evidence="4 5" key="1">
    <citation type="journal article" date="2020" name="Microbiome">
        <title>Single-cell genomics of uncultured bacteria reveals dietary fiber responders in the mouse gut microbiota.</title>
        <authorList>
            <person name="Chijiiwa R."/>
            <person name="Hosokawa M."/>
            <person name="Kogawa M."/>
            <person name="Nishikawa Y."/>
            <person name="Ide K."/>
            <person name="Sakanashi C."/>
            <person name="Takahashi K."/>
            <person name="Takeyama H."/>
        </authorList>
    </citation>
    <scope>NUCLEOTIDE SEQUENCE [LARGE SCALE GENOMIC DNA]</scope>
    <source>
        <strain evidence="4">IMSAGC_017</strain>
    </source>
</reference>
<evidence type="ECO:0000256" key="2">
    <source>
        <dbReference type="SAM" id="MobiDB-lite"/>
    </source>
</evidence>
<evidence type="ECO:0000259" key="3">
    <source>
        <dbReference type="PROSITE" id="PS51109"/>
    </source>
</evidence>
<feature type="domain" description="G5" evidence="3">
    <location>
        <begin position="117"/>
        <end position="197"/>
    </location>
</feature>
<dbReference type="Pfam" id="PF07501">
    <property type="entry name" value="G5"/>
    <property type="match status" value="1"/>
</dbReference>
<name>A0A829ZAJ2_9FIRM</name>
<dbReference type="InterPro" id="IPR052913">
    <property type="entry name" value="Glycopeptide_resist_protein"/>
</dbReference>
<feature type="compositionally biased region" description="Low complexity" evidence="2">
    <location>
        <begin position="199"/>
        <end position="214"/>
    </location>
</feature>
<evidence type="ECO:0000313" key="4">
    <source>
        <dbReference type="EMBL" id="GFI41550.1"/>
    </source>
</evidence>
<gene>
    <name evidence="4" type="primary">vanW</name>
    <name evidence="4" type="ORF">IMSAGC017_01595</name>
</gene>
<feature type="compositionally biased region" description="Low complexity" evidence="2">
    <location>
        <begin position="240"/>
        <end position="254"/>
    </location>
</feature>
<dbReference type="PANTHER" id="PTHR35788:SF1">
    <property type="entry name" value="EXPORTED PROTEIN"/>
    <property type="match status" value="1"/>
</dbReference>
<dbReference type="InterPro" id="IPR007391">
    <property type="entry name" value="Vancomycin_resist_VanW"/>
</dbReference>
<dbReference type="Gene3D" id="2.20.230.10">
    <property type="entry name" value="Resuscitation-promoting factor rpfb"/>
    <property type="match status" value="1"/>
</dbReference>
<dbReference type="PANTHER" id="PTHR35788">
    <property type="entry name" value="EXPORTED PROTEIN-RELATED"/>
    <property type="match status" value="1"/>
</dbReference>
<dbReference type="AlphaFoldDB" id="A0A829ZAJ2"/>
<dbReference type="EMBL" id="BLMI01000190">
    <property type="protein sequence ID" value="GFI41550.1"/>
    <property type="molecule type" value="Genomic_DNA"/>
</dbReference>
<dbReference type="Pfam" id="PF04294">
    <property type="entry name" value="VanW"/>
    <property type="match status" value="1"/>
</dbReference>
<accession>A0A829ZAJ2</accession>
<feature type="compositionally biased region" description="Basic and acidic residues" evidence="2">
    <location>
        <begin position="215"/>
        <end position="239"/>
    </location>
</feature>
<feature type="region of interest" description="Disordered" evidence="2">
    <location>
        <begin position="195"/>
        <end position="254"/>
    </location>
</feature>
<protein>
    <submittedName>
        <fullName evidence="4">Vancomycin B-type resistance protein VanW</fullName>
    </submittedName>
</protein>
<evidence type="ECO:0000313" key="5">
    <source>
        <dbReference type="Proteomes" id="UP000490821"/>
    </source>
</evidence>
<sequence length="254" mass="27961">MPGETFSYNKALGERTPAAGYKNAAVYENGKVVDGIGGGICQISSTLYNAVLKANLGIVERRNHQFVTSYIPAGQDATVVYGMTDFRFKNTRKYAVKIKASCSNGIATVSIYGIKEENEYSISFDTRTISTIPYTIKYEENKNLAAGTEKVSQVGANGVITETYLVKSLNGKIVSRTLLSKDTYNAMQRIIVRGTKGASTNNNNSNNNNNNTENNKPEEKPEEIKPPVEEKPEEIKPPIEENSSIENTNNRNIK</sequence>
<dbReference type="SMART" id="SM01208">
    <property type="entry name" value="G5"/>
    <property type="match status" value="1"/>
</dbReference>
<comment type="caution">
    <text evidence="4">The sequence shown here is derived from an EMBL/GenBank/DDBJ whole genome shotgun (WGS) entry which is preliminary data.</text>
</comment>
<proteinExistence type="predicted"/>
<dbReference type="InterPro" id="IPR011098">
    <property type="entry name" value="G5_dom"/>
</dbReference>
<keyword evidence="1" id="KW-0732">Signal</keyword>
<dbReference type="PROSITE" id="PS51109">
    <property type="entry name" value="G5"/>
    <property type="match status" value="1"/>
</dbReference>
<dbReference type="Proteomes" id="UP000490821">
    <property type="component" value="Unassembled WGS sequence"/>
</dbReference>
<organism evidence="4 5">
    <name type="scientific">Thomasclavelia cocleata</name>
    <dbReference type="NCBI Taxonomy" id="69824"/>
    <lineage>
        <taxon>Bacteria</taxon>
        <taxon>Bacillati</taxon>
        <taxon>Bacillota</taxon>
        <taxon>Erysipelotrichia</taxon>
        <taxon>Erysipelotrichales</taxon>
        <taxon>Coprobacillaceae</taxon>
        <taxon>Thomasclavelia</taxon>
    </lineage>
</organism>
<evidence type="ECO:0000256" key="1">
    <source>
        <dbReference type="ARBA" id="ARBA00022729"/>
    </source>
</evidence>